<organism evidence="1 2">
    <name type="scientific">Microbacterium hatanonis</name>
    <dbReference type="NCBI Taxonomy" id="404366"/>
    <lineage>
        <taxon>Bacteria</taxon>
        <taxon>Bacillati</taxon>
        <taxon>Actinomycetota</taxon>
        <taxon>Actinomycetes</taxon>
        <taxon>Micrococcales</taxon>
        <taxon>Microbacteriaceae</taxon>
        <taxon>Microbacterium</taxon>
    </lineage>
</organism>
<gene>
    <name evidence="1" type="ORF">FVP77_01970</name>
</gene>
<dbReference type="AlphaFoldDB" id="A0A5C8I312"/>
<evidence type="ECO:0000313" key="2">
    <source>
        <dbReference type="Proteomes" id="UP000321034"/>
    </source>
</evidence>
<accession>A0A5C8I312</accession>
<proteinExistence type="predicted"/>
<keyword evidence="2" id="KW-1185">Reference proteome</keyword>
<dbReference type="EMBL" id="VRSV01000001">
    <property type="protein sequence ID" value="TXK12273.1"/>
    <property type="molecule type" value="Genomic_DNA"/>
</dbReference>
<evidence type="ECO:0000313" key="1">
    <source>
        <dbReference type="EMBL" id="TXK12273.1"/>
    </source>
</evidence>
<sequence length="177" mass="17911">MTGAPTSLRLAWARVPDGGARRSVAWALIRDLVPGAVLSNPCARCGGDHGPVRIAGAEFEASVAYAGDHAVVATVSRTEASAIGIDAELVDDPQRDAAGLAGVLGDRPADVRAWTRVEAALKADGRGLRIDPALVDVVGSAASWTARVPGRVGDLAGVDLDGPRGVVLSAAFAIASS</sequence>
<dbReference type="Proteomes" id="UP000321034">
    <property type="component" value="Unassembled WGS sequence"/>
</dbReference>
<protein>
    <submittedName>
        <fullName evidence="1">Chemotaxis protein CheY</fullName>
    </submittedName>
</protein>
<dbReference type="RefSeq" id="WP_147893011.1">
    <property type="nucleotide sequence ID" value="NZ_BAAANR010000001.1"/>
</dbReference>
<reference evidence="1 2" key="1">
    <citation type="submission" date="2019-08" db="EMBL/GenBank/DDBJ databases">
        <authorList>
            <person name="Dong K."/>
        </authorList>
    </citation>
    <scope>NUCLEOTIDE SEQUENCE [LARGE SCALE GENOMIC DNA]</scope>
    <source>
        <strain evidence="1 2">JCM14558</strain>
    </source>
</reference>
<comment type="caution">
    <text evidence="1">The sequence shown here is derived from an EMBL/GenBank/DDBJ whole genome shotgun (WGS) entry which is preliminary data.</text>
</comment>
<name>A0A5C8I312_9MICO</name>
<dbReference type="GO" id="GO:0008897">
    <property type="term" value="F:holo-[acyl-carrier-protein] synthase activity"/>
    <property type="evidence" value="ECO:0007669"/>
    <property type="project" value="InterPro"/>
</dbReference>
<dbReference type="SUPFAM" id="SSF56214">
    <property type="entry name" value="4'-phosphopantetheinyl transferase"/>
    <property type="match status" value="1"/>
</dbReference>
<dbReference type="OrthoDB" id="190168at2"/>
<dbReference type="InterPro" id="IPR037143">
    <property type="entry name" value="4-PPantetheinyl_Trfase_dom_sf"/>
</dbReference>
<dbReference type="GO" id="GO:0000287">
    <property type="term" value="F:magnesium ion binding"/>
    <property type="evidence" value="ECO:0007669"/>
    <property type="project" value="InterPro"/>
</dbReference>